<comment type="catalytic activity">
    <reaction evidence="12">
        <text>[protein]-C-terminal S-[(2E,6E)-farnesyl]-L-cysteine + S-adenosyl-L-methionine = [protein]-C-terminal S-[(2E,6E)-farnesyl]-L-cysteine methyl ester + S-adenosyl-L-homocysteine</text>
        <dbReference type="Rhea" id="RHEA:21672"/>
        <dbReference type="Rhea" id="RHEA-COMP:12125"/>
        <dbReference type="Rhea" id="RHEA-COMP:12126"/>
        <dbReference type="ChEBI" id="CHEBI:57856"/>
        <dbReference type="ChEBI" id="CHEBI:59789"/>
        <dbReference type="ChEBI" id="CHEBI:90510"/>
        <dbReference type="ChEBI" id="CHEBI:90511"/>
        <dbReference type="EC" id="2.1.1.100"/>
    </reaction>
</comment>
<evidence type="ECO:0000256" key="7">
    <source>
        <dbReference type="ARBA" id="ARBA00022691"/>
    </source>
</evidence>
<keyword evidence="5 12" id="KW-0489">Methyltransferase</keyword>
<feature type="transmembrane region" description="Helical" evidence="12">
    <location>
        <begin position="78"/>
        <end position="98"/>
    </location>
</feature>
<name>A0A1Q3AEA2_ZYGRO</name>
<dbReference type="GO" id="GO:0007323">
    <property type="term" value="P:peptide pheromone maturation"/>
    <property type="evidence" value="ECO:0007669"/>
    <property type="project" value="UniProtKB-ARBA"/>
</dbReference>
<dbReference type="Gene3D" id="1.20.120.1630">
    <property type="match status" value="1"/>
</dbReference>
<dbReference type="GO" id="GO:0004671">
    <property type="term" value="F:protein C-terminal S-isoprenylcysteine carboxyl O-methyltransferase activity"/>
    <property type="evidence" value="ECO:0007669"/>
    <property type="project" value="UniProtKB-EC"/>
</dbReference>
<keyword evidence="8 12" id="KW-0812">Transmembrane</keyword>
<evidence type="ECO:0000256" key="9">
    <source>
        <dbReference type="ARBA" id="ARBA00022989"/>
    </source>
</evidence>
<dbReference type="AlphaFoldDB" id="A0A1Q3AEA2"/>
<feature type="transmembrane region" description="Helical" evidence="12">
    <location>
        <begin position="40"/>
        <end position="58"/>
    </location>
</feature>
<dbReference type="OrthoDB" id="422086at2759"/>
<evidence type="ECO:0000256" key="8">
    <source>
        <dbReference type="ARBA" id="ARBA00022692"/>
    </source>
</evidence>
<dbReference type="GO" id="GO:0005789">
    <property type="term" value="C:endoplasmic reticulum membrane"/>
    <property type="evidence" value="ECO:0007669"/>
    <property type="project" value="UniProtKB-SubCell"/>
</dbReference>
<evidence type="ECO:0000256" key="4">
    <source>
        <dbReference type="ARBA" id="ARBA00022507"/>
    </source>
</evidence>
<evidence type="ECO:0000256" key="3">
    <source>
        <dbReference type="ARBA" id="ARBA00012151"/>
    </source>
</evidence>
<comment type="caution">
    <text evidence="13">The sequence shown here is derived from an EMBL/GenBank/DDBJ whole genome shotgun (WGS) entry which is preliminary data.</text>
</comment>
<keyword evidence="6" id="KW-0808">Transferase</keyword>
<evidence type="ECO:0000256" key="6">
    <source>
        <dbReference type="ARBA" id="ARBA00022679"/>
    </source>
</evidence>
<evidence type="ECO:0000256" key="12">
    <source>
        <dbReference type="RuleBase" id="RU362022"/>
    </source>
</evidence>
<reference evidence="13 14" key="1">
    <citation type="submission" date="2016-08" db="EMBL/GenBank/DDBJ databases">
        <title>Draft genome sequence of allopolyploid Zygosaccharomyces rouxii.</title>
        <authorList>
            <person name="Watanabe J."/>
            <person name="Uehara K."/>
            <person name="Mogi Y."/>
            <person name="Tsukioka Y."/>
        </authorList>
    </citation>
    <scope>NUCLEOTIDE SEQUENCE [LARGE SCALE GENOMIC DNA]</scope>
    <source>
        <strain evidence="13 14">NBRC 110957</strain>
    </source>
</reference>
<feature type="transmembrane region" description="Helical" evidence="12">
    <location>
        <begin position="170"/>
        <end position="195"/>
    </location>
</feature>
<dbReference type="GO" id="GO:0032259">
    <property type="term" value="P:methylation"/>
    <property type="evidence" value="ECO:0007669"/>
    <property type="project" value="UniProtKB-KW"/>
</dbReference>
<keyword evidence="12" id="KW-0256">Endoplasmic reticulum</keyword>
<keyword evidence="10 12" id="KW-0472">Membrane</keyword>
<dbReference type="PANTHER" id="PTHR12714">
    <property type="entry name" value="PROTEIN-S ISOPRENYLCYSTEINE O-METHYLTRANSFERASE"/>
    <property type="match status" value="1"/>
</dbReference>
<dbReference type="InterPro" id="IPR025770">
    <property type="entry name" value="PPMT_MeTrfase"/>
</dbReference>
<evidence type="ECO:0000256" key="10">
    <source>
        <dbReference type="ARBA" id="ARBA00023136"/>
    </source>
</evidence>
<evidence type="ECO:0000313" key="13">
    <source>
        <dbReference type="EMBL" id="GAV54018.1"/>
    </source>
</evidence>
<organism evidence="13 14">
    <name type="scientific">Zygosaccharomyces rouxii</name>
    <dbReference type="NCBI Taxonomy" id="4956"/>
    <lineage>
        <taxon>Eukaryota</taxon>
        <taxon>Fungi</taxon>
        <taxon>Dikarya</taxon>
        <taxon>Ascomycota</taxon>
        <taxon>Saccharomycotina</taxon>
        <taxon>Saccharomycetes</taxon>
        <taxon>Saccharomycetales</taxon>
        <taxon>Saccharomycetaceae</taxon>
        <taxon>Zygosaccharomyces</taxon>
    </lineage>
</organism>
<feature type="transmembrane region" description="Helical" evidence="12">
    <location>
        <begin position="15"/>
        <end position="33"/>
    </location>
</feature>
<protein>
    <recommendedName>
        <fullName evidence="11 12">Protein-S-isoprenylcysteine O-methyltransferase</fullName>
        <ecNumber evidence="3 12">2.1.1.100</ecNumber>
    </recommendedName>
</protein>
<dbReference type="GO" id="GO:0019236">
    <property type="term" value="P:response to pheromone"/>
    <property type="evidence" value="ECO:0007669"/>
    <property type="project" value="UniProtKB-KW"/>
</dbReference>
<evidence type="ECO:0000256" key="11">
    <source>
        <dbReference type="ARBA" id="ARBA00023656"/>
    </source>
</evidence>
<sequence>MAIYPDVSVNQPHRIALTAFLLGSVMGLFIGLIKFVHLKAFDFYMAALALFHFLEYYITAKYNPGQSTEDSFLLFNGIEYLLCHSLAILECLLEYMFLPHWKTDVSSQSHFVIVSLGYAFIVIGQIARTMAMRTAGQSFSHTVRTSRGEGHVLIKNGIYKWLRHPSYFGFFWWAMGTQMIMLNPLSLGIFVTVLWKFFHQRIKFEESYLLRFFGRDYYEYRESVPVLIPFIN</sequence>
<dbReference type="EC" id="2.1.1.100" evidence="3 12"/>
<dbReference type="InterPro" id="IPR007269">
    <property type="entry name" value="ICMT_MeTrfase"/>
</dbReference>
<dbReference type="PROSITE" id="PS51564">
    <property type="entry name" value="SAM_ICMT"/>
    <property type="match status" value="1"/>
</dbReference>
<comment type="similarity">
    <text evidence="2 12">Belongs to the class VI-like SAM-binding methyltransferase superfamily. Isoprenylcysteine carboxyl methyltransferase family.</text>
</comment>
<evidence type="ECO:0000256" key="1">
    <source>
        <dbReference type="ARBA" id="ARBA00004141"/>
    </source>
</evidence>
<evidence type="ECO:0000256" key="5">
    <source>
        <dbReference type="ARBA" id="ARBA00022603"/>
    </source>
</evidence>
<dbReference type="PANTHER" id="PTHR12714:SF9">
    <property type="entry name" value="PROTEIN-S-ISOPRENYLCYSTEINE O-METHYLTRANSFERASE"/>
    <property type="match status" value="1"/>
</dbReference>
<comment type="subcellular location">
    <subcellularLocation>
        <location evidence="12">Endoplasmic reticulum membrane</location>
        <topology evidence="12">Multi-pass membrane protein</topology>
    </subcellularLocation>
    <subcellularLocation>
        <location evidence="1">Membrane</location>
        <topology evidence="1">Multi-pass membrane protein</topology>
    </subcellularLocation>
</comment>
<accession>A0A1Q3AEA2</accession>
<dbReference type="EMBL" id="BDGX01000037">
    <property type="protein sequence ID" value="GAV54018.1"/>
    <property type="molecule type" value="Genomic_DNA"/>
</dbReference>
<feature type="transmembrane region" description="Helical" evidence="12">
    <location>
        <begin position="110"/>
        <end position="127"/>
    </location>
</feature>
<dbReference type="Pfam" id="PF04140">
    <property type="entry name" value="ICMT"/>
    <property type="match status" value="1"/>
</dbReference>
<keyword evidence="7 12" id="KW-0949">S-adenosyl-L-methionine</keyword>
<proteinExistence type="inferred from homology"/>
<evidence type="ECO:0000256" key="2">
    <source>
        <dbReference type="ARBA" id="ARBA00009140"/>
    </source>
</evidence>
<keyword evidence="9 12" id="KW-1133">Transmembrane helix</keyword>
<keyword evidence="4" id="KW-0589">Pheromone response</keyword>
<gene>
    <name evidence="13" type="ORF">ZYGR_0AK05200</name>
</gene>
<evidence type="ECO:0000313" key="14">
    <source>
        <dbReference type="Proteomes" id="UP000187013"/>
    </source>
</evidence>
<dbReference type="Proteomes" id="UP000187013">
    <property type="component" value="Unassembled WGS sequence"/>
</dbReference>
<dbReference type="FunFam" id="1.20.120.1630:FF:000018">
    <property type="entry name" value="Protein-S-isoprenylcysteine O-methyltransferase"/>
    <property type="match status" value="1"/>
</dbReference>